<reference evidence="10 11" key="1">
    <citation type="submission" date="2021-01" db="EMBL/GenBank/DDBJ databases">
        <title>Whole genome shotgun sequence of Catellatospora bangladeshensis NBRC 107357.</title>
        <authorList>
            <person name="Komaki H."/>
            <person name="Tamura T."/>
        </authorList>
    </citation>
    <scope>NUCLEOTIDE SEQUENCE [LARGE SCALE GENOMIC DNA]</scope>
    <source>
        <strain evidence="10 11">NBRC 107357</strain>
    </source>
</reference>
<feature type="transmembrane region" description="Helical" evidence="9">
    <location>
        <begin position="44"/>
        <end position="77"/>
    </location>
</feature>
<keyword evidence="4" id="KW-1003">Cell membrane</keyword>
<evidence type="ECO:0000256" key="3">
    <source>
        <dbReference type="ARBA" id="ARBA00022448"/>
    </source>
</evidence>
<proteinExistence type="inferred from homology"/>
<keyword evidence="3" id="KW-0813">Transport</keyword>
<comment type="similarity">
    <text evidence="2">Belongs to the AzlC family.</text>
</comment>
<evidence type="ECO:0000256" key="5">
    <source>
        <dbReference type="ARBA" id="ARBA00022692"/>
    </source>
</evidence>
<keyword evidence="5 9" id="KW-0812">Transmembrane</keyword>
<dbReference type="GO" id="GO:1903785">
    <property type="term" value="P:L-valine transmembrane transport"/>
    <property type="evidence" value="ECO:0007669"/>
    <property type="project" value="TreeGrafter"/>
</dbReference>
<sequence length="245" mass="24009">MGATGGRDARLWRDAAAISAATGVIGLSFGAIAVAGGLPGWAPILMSLLVFAGGSQFLAVALITGSPLAAVLGGLLINARHLPFGLALGGALGGGRAARFAGAHVVIDESTAFALAEPDPARRGRTFWTVGVGIFVTWNIGTLIGVLLGSAVGDPAAYGLDAAFPAGLLALLLPSLRDRATRAAAIAGSLIAVLATPLLPAGVPVLFALLGVLAAVFLPTPARPAAATPAAGAEPVPGARGGRPV</sequence>
<protein>
    <submittedName>
        <fullName evidence="10">Branched-chain amino acid ABC transporter permease</fullName>
    </submittedName>
</protein>
<keyword evidence="11" id="KW-1185">Reference proteome</keyword>
<dbReference type="RefSeq" id="WP_203740768.1">
    <property type="nucleotide sequence ID" value="NZ_BONF01000003.1"/>
</dbReference>
<evidence type="ECO:0000256" key="8">
    <source>
        <dbReference type="SAM" id="MobiDB-lite"/>
    </source>
</evidence>
<feature type="transmembrane region" description="Helical" evidence="9">
    <location>
        <begin position="15"/>
        <end position="38"/>
    </location>
</feature>
<feature type="region of interest" description="Disordered" evidence="8">
    <location>
        <begin position="226"/>
        <end position="245"/>
    </location>
</feature>
<dbReference type="GO" id="GO:0005886">
    <property type="term" value="C:plasma membrane"/>
    <property type="evidence" value="ECO:0007669"/>
    <property type="project" value="UniProtKB-SubCell"/>
</dbReference>
<evidence type="ECO:0000256" key="6">
    <source>
        <dbReference type="ARBA" id="ARBA00022989"/>
    </source>
</evidence>
<evidence type="ECO:0000256" key="7">
    <source>
        <dbReference type="ARBA" id="ARBA00023136"/>
    </source>
</evidence>
<evidence type="ECO:0000256" key="4">
    <source>
        <dbReference type="ARBA" id="ARBA00022475"/>
    </source>
</evidence>
<dbReference type="PANTHER" id="PTHR34979">
    <property type="entry name" value="INNER MEMBRANE PROTEIN YGAZ"/>
    <property type="match status" value="1"/>
</dbReference>
<feature type="transmembrane region" description="Helical" evidence="9">
    <location>
        <begin position="155"/>
        <end position="173"/>
    </location>
</feature>
<comment type="caution">
    <text evidence="10">The sequence shown here is derived from an EMBL/GenBank/DDBJ whole genome shotgun (WGS) entry which is preliminary data.</text>
</comment>
<feature type="compositionally biased region" description="Low complexity" evidence="8">
    <location>
        <begin position="226"/>
        <end position="238"/>
    </location>
</feature>
<dbReference type="Proteomes" id="UP000601223">
    <property type="component" value="Unassembled WGS sequence"/>
</dbReference>
<evidence type="ECO:0000256" key="1">
    <source>
        <dbReference type="ARBA" id="ARBA00004651"/>
    </source>
</evidence>
<comment type="subcellular location">
    <subcellularLocation>
        <location evidence="1">Cell membrane</location>
        <topology evidence="1">Multi-pass membrane protein</topology>
    </subcellularLocation>
</comment>
<dbReference type="AlphaFoldDB" id="A0A8J3NGQ1"/>
<dbReference type="Pfam" id="PF03591">
    <property type="entry name" value="AzlC"/>
    <property type="match status" value="1"/>
</dbReference>
<name>A0A8J3NGQ1_9ACTN</name>
<keyword evidence="6 9" id="KW-1133">Transmembrane helix</keyword>
<feature type="transmembrane region" description="Helical" evidence="9">
    <location>
        <begin position="185"/>
        <end position="218"/>
    </location>
</feature>
<dbReference type="EMBL" id="BONF01000003">
    <property type="protein sequence ID" value="GIF78928.1"/>
    <property type="molecule type" value="Genomic_DNA"/>
</dbReference>
<gene>
    <name evidence="10" type="ORF">Cba03nite_02770</name>
</gene>
<evidence type="ECO:0000256" key="2">
    <source>
        <dbReference type="ARBA" id="ARBA00010735"/>
    </source>
</evidence>
<evidence type="ECO:0000256" key="9">
    <source>
        <dbReference type="SAM" id="Phobius"/>
    </source>
</evidence>
<accession>A0A8J3NGQ1</accession>
<feature type="transmembrane region" description="Helical" evidence="9">
    <location>
        <begin position="127"/>
        <end position="149"/>
    </location>
</feature>
<dbReference type="PANTHER" id="PTHR34979:SF1">
    <property type="entry name" value="INNER MEMBRANE PROTEIN YGAZ"/>
    <property type="match status" value="1"/>
</dbReference>
<organism evidence="10 11">
    <name type="scientific">Catellatospora bangladeshensis</name>
    <dbReference type="NCBI Taxonomy" id="310355"/>
    <lineage>
        <taxon>Bacteria</taxon>
        <taxon>Bacillati</taxon>
        <taxon>Actinomycetota</taxon>
        <taxon>Actinomycetes</taxon>
        <taxon>Micromonosporales</taxon>
        <taxon>Micromonosporaceae</taxon>
        <taxon>Catellatospora</taxon>
    </lineage>
</organism>
<evidence type="ECO:0000313" key="11">
    <source>
        <dbReference type="Proteomes" id="UP000601223"/>
    </source>
</evidence>
<dbReference type="InterPro" id="IPR011606">
    <property type="entry name" value="Brnchd-chn_aa_trnsp_permease"/>
</dbReference>
<keyword evidence="7 9" id="KW-0472">Membrane</keyword>
<evidence type="ECO:0000313" key="10">
    <source>
        <dbReference type="EMBL" id="GIF78928.1"/>
    </source>
</evidence>